<dbReference type="HOGENOM" id="CLU_000445_107_27_7"/>
<dbReference type="SMART" id="SM00304">
    <property type="entry name" value="HAMP"/>
    <property type="match status" value="1"/>
</dbReference>
<feature type="domain" description="HAMP" evidence="6">
    <location>
        <begin position="199"/>
        <end position="253"/>
    </location>
</feature>
<dbReference type="eggNOG" id="COG0840">
    <property type="taxonomic scope" value="Bacteria"/>
</dbReference>
<gene>
    <name evidence="7" type="ordered locus">Sdel_1434</name>
</gene>
<dbReference type="GO" id="GO:0006935">
    <property type="term" value="P:chemotaxis"/>
    <property type="evidence" value="ECO:0007669"/>
    <property type="project" value="InterPro"/>
</dbReference>
<dbReference type="EMBL" id="CP001816">
    <property type="protein sequence ID" value="ACZ12452.1"/>
    <property type="molecule type" value="Genomic_DNA"/>
</dbReference>
<dbReference type="STRING" id="525898.Sdel_1434"/>
<accession>D1B2Y2</accession>
<dbReference type="Pfam" id="PF00672">
    <property type="entry name" value="HAMP"/>
    <property type="match status" value="1"/>
</dbReference>
<dbReference type="PANTHER" id="PTHR32089:SF112">
    <property type="entry name" value="LYSOZYME-LIKE PROTEIN-RELATED"/>
    <property type="match status" value="1"/>
</dbReference>
<proteinExistence type="inferred from homology"/>
<dbReference type="PROSITE" id="PS50885">
    <property type="entry name" value="HAMP"/>
    <property type="match status" value="1"/>
</dbReference>
<dbReference type="GO" id="GO:0004888">
    <property type="term" value="F:transmembrane signaling receptor activity"/>
    <property type="evidence" value="ECO:0007669"/>
    <property type="project" value="InterPro"/>
</dbReference>
<dbReference type="RefSeq" id="WP_012857203.1">
    <property type="nucleotide sequence ID" value="NC_013512.1"/>
</dbReference>
<evidence type="ECO:0000259" key="6">
    <source>
        <dbReference type="PROSITE" id="PS50885"/>
    </source>
</evidence>
<dbReference type="GO" id="GO:0016020">
    <property type="term" value="C:membrane"/>
    <property type="evidence" value="ECO:0007669"/>
    <property type="project" value="InterPro"/>
</dbReference>
<sequence length="530" mass="58796">MMLRGIGFKIGLTLIPLLLISFGVLQFFIVGEFKKSSQLQSENNLDLLSQSVFQTVRATMNLGDRALIEKSLHEAGQMKGIKELKIHQSLAVIETFGIEAKPSNDEAVVSIFKNPHPRNIELDDAQGHRLRLLKPLIAEKDCLSCHPTSKEGDVLGVMDMTFSFDAIDDYISQISWKLLTIFVLSLLITSVLIMLVLRRVVGNPLILLRERVRDLSGGNGDLRARLNIQSKDEMGDIARFINLFIEKIHSIILTSQGISHHVEHTGETLNQNAESFSKSVGEQALQIERSFGLMQKIEGHLEESKRLALHAVEDNSASFNVLETMSLSLNEVVQKINLASEHEQTMAQQVQSVVTQTNQIKSVLAMIKEIADQTNLLALNAAIEAARAGEHGRGFSVVADEVRKLAERTQKSLAEIDVTISVIVQGVTQLSSHMENNAENIHLISSHAIKVEAETLETKKRTLESMDDAKEASAKVVESVQMTTQMMEQMQKTLALSHSNKAIASEFSEISQKMLQTSLQLEETLSSFKV</sequence>
<protein>
    <submittedName>
        <fullName evidence="7">Chemotaxis sensory transducer</fullName>
    </submittedName>
</protein>
<keyword evidence="4" id="KW-0472">Membrane</keyword>
<evidence type="ECO:0000259" key="5">
    <source>
        <dbReference type="PROSITE" id="PS50111"/>
    </source>
</evidence>
<reference evidence="8" key="1">
    <citation type="submission" date="2009-11" db="EMBL/GenBank/DDBJ databases">
        <title>The complete genome of Sulfurospirillum deleyianum DSM 6946.</title>
        <authorList>
            <consortium name="US DOE Joint Genome Institute (JGI-PGF)"/>
            <person name="Lucas S."/>
            <person name="Copeland A."/>
            <person name="Lapidus A."/>
            <person name="Glavina del Rio T."/>
            <person name="Dalin E."/>
            <person name="Tice H."/>
            <person name="Bruce D."/>
            <person name="Goodwin L."/>
            <person name="Pitluck S."/>
            <person name="Kyrpides N."/>
            <person name="Mavromatis K."/>
            <person name="Ivanova N."/>
            <person name="Ovchinnikova G."/>
            <person name="Munk A.C."/>
            <person name="Lu M."/>
            <person name="Brettin T."/>
            <person name="Detter J.C."/>
            <person name="Han C."/>
            <person name="Tapia R."/>
            <person name="Larimer F."/>
            <person name="Land M."/>
            <person name="Hauser L."/>
            <person name="Markowitz V."/>
            <person name="Cheng J.F."/>
            <person name="Hugenholtz P."/>
            <person name="Woyke T."/>
            <person name="Wu D."/>
            <person name="Aumann P."/>
            <person name="Schneider S."/>
            <person name="Lang E."/>
            <person name="Spring S."/>
            <person name="Klenk H.P."/>
            <person name="Eisen J.A."/>
        </authorList>
    </citation>
    <scope>NUCLEOTIDE SEQUENCE [LARGE SCALE GENOMIC DNA]</scope>
    <source>
        <strain evidence="8">ATCC 51133 / DSM 6946 / 5175</strain>
    </source>
</reference>
<evidence type="ECO:0000256" key="4">
    <source>
        <dbReference type="SAM" id="Phobius"/>
    </source>
</evidence>
<evidence type="ECO:0000313" key="7">
    <source>
        <dbReference type="EMBL" id="ACZ12452.1"/>
    </source>
</evidence>
<dbReference type="CDD" id="cd06225">
    <property type="entry name" value="HAMP"/>
    <property type="match status" value="1"/>
</dbReference>
<feature type="domain" description="Methyl-accepting transducer" evidence="5">
    <location>
        <begin position="258"/>
        <end position="508"/>
    </location>
</feature>
<dbReference type="PROSITE" id="PS50111">
    <property type="entry name" value="CHEMOTAXIS_TRANSDUC_2"/>
    <property type="match status" value="1"/>
</dbReference>
<keyword evidence="4" id="KW-1133">Transmembrane helix</keyword>
<dbReference type="InterPro" id="IPR003660">
    <property type="entry name" value="HAMP_dom"/>
</dbReference>
<feature type="transmembrane region" description="Helical" evidence="4">
    <location>
        <begin position="178"/>
        <end position="197"/>
    </location>
</feature>
<evidence type="ECO:0000313" key="8">
    <source>
        <dbReference type="Proteomes" id="UP000002222"/>
    </source>
</evidence>
<organism evidence="7 8">
    <name type="scientific">Sulfurospirillum deleyianum (strain ATCC 51133 / DSM 6946 / 5175)</name>
    <dbReference type="NCBI Taxonomy" id="525898"/>
    <lineage>
        <taxon>Bacteria</taxon>
        <taxon>Pseudomonadati</taxon>
        <taxon>Campylobacterota</taxon>
        <taxon>Epsilonproteobacteria</taxon>
        <taxon>Campylobacterales</taxon>
        <taxon>Sulfurospirillaceae</taxon>
        <taxon>Sulfurospirillum</taxon>
    </lineage>
</organism>
<dbReference type="Gene3D" id="1.10.287.950">
    <property type="entry name" value="Methyl-accepting chemotaxis protein"/>
    <property type="match status" value="1"/>
</dbReference>
<dbReference type="GO" id="GO:0007165">
    <property type="term" value="P:signal transduction"/>
    <property type="evidence" value="ECO:0007669"/>
    <property type="project" value="UniProtKB-KW"/>
</dbReference>
<comment type="similarity">
    <text evidence="2">Belongs to the methyl-accepting chemotaxis (MCP) protein family.</text>
</comment>
<dbReference type="SMART" id="SM00283">
    <property type="entry name" value="MA"/>
    <property type="match status" value="1"/>
</dbReference>
<dbReference type="PANTHER" id="PTHR32089">
    <property type="entry name" value="METHYL-ACCEPTING CHEMOTAXIS PROTEIN MCPB"/>
    <property type="match status" value="1"/>
</dbReference>
<dbReference type="Pfam" id="PF00015">
    <property type="entry name" value="MCPsignal"/>
    <property type="match status" value="1"/>
</dbReference>
<dbReference type="AlphaFoldDB" id="D1B2Y2"/>
<keyword evidence="4" id="KW-0812">Transmembrane</keyword>
<keyword evidence="1 3" id="KW-0807">Transducer</keyword>
<evidence type="ECO:0000256" key="1">
    <source>
        <dbReference type="ARBA" id="ARBA00023224"/>
    </source>
</evidence>
<dbReference type="KEGG" id="sdl:Sdel_1434"/>
<evidence type="ECO:0000256" key="3">
    <source>
        <dbReference type="PROSITE-ProRule" id="PRU00284"/>
    </source>
</evidence>
<dbReference type="PRINTS" id="PR00260">
    <property type="entry name" value="CHEMTRNSDUCR"/>
</dbReference>
<evidence type="ECO:0000256" key="2">
    <source>
        <dbReference type="ARBA" id="ARBA00029447"/>
    </source>
</evidence>
<dbReference type="SUPFAM" id="SSF58104">
    <property type="entry name" value="Methyl-accepting chemotaxis protein (MCP) signaling domain"/>
    <property type="match status" value="1"/>
</dbReference>
<keyword evidence="8" id="KW-1185">Reference proteome</keyword>
<dbReference type="InterPro" id="IPR004090">
    <property type="entry name" value="Chemotax_Me-accpt_rcpt"/>
</dbReference>
<dbReference type="Gene3D" id="3.30.450.290">
    <property type="match status" value="1"/>
</dbReference>
<reference evidence="7 8" key="2">
    <citation type="journal article" date="2010" name="Stand. Genomic Sci.">
        <title>Complete genome sequence of Sulfurospirillum deleyianum type strain (5175).</title>
        <authorList>
            <person name="Sikorski J."/>
            <person name="Lapidus A."/>
            <person name="Copeland A."/>
            <person name="Glavina Del Rio T."/>
            <person name="Nolan M."/>
            <person name="Lucas S."/>
            <person name="Chen F."/>
            <person name="Tice H."/>
            <person name="Cheng J.F."/>
            <person name="Saunders E."/>
            <person name="Bruce D."/>
            <person name="Goodwin L."/>
            <person name="Pitluck S."/>
            <person name="Ovchinnikova G."/>
            <person name="Pati A."/>
            <person name="Ivanova N."/>
            <person name="Mavromatis K."/>
            <person name="Chen A."/>
            <person name="Palaniappan K."/>
            <person name="Chain P."/>
            <person name="Land M."/>
            <person name="Hauser L."/>
            <person name="Chang Y.J."/>
            <person name="Jeffries C.D."/>
            <person name="Brettin T."/>
            <person name="Detter J.C."/>
            <person name="Han C."/>
            <person name="Rohde M."/>
            <person name="Lang E."/>
            <person name="Spring S."/>
            <person name="Goker M."/>
            <person name="Bristow J."/>
            <person name="Eisen J.A."/>
            <person name="Markowitz V."/>
            <person name="Hugenholtz P."/>
            <person name="Kyrpides N.C."/>
            <person name="Klenk H.P."/>
        </authorList>
    </citation>
    <scope>NUCLEOTIDE SEQUENCE [LARGE SCALE GENOMIC DNA]</scope>
    <source>
        <strain evidence="8">ATCC 51133 / DSM 6946 / 5175</strain>
    </source>
</reference>
<feature type="transmembrane region" description="Helical" evidence="4">
    <location>
        <begin position="6"/>
        <end position="30"/>
    </location>
</feature>
<dbReference type="InterPro" id="IPR004089">
    <property type="entry name" value="MCPsignal_dom"/>
</dbReference>
<name>D1B2Y2_SULD5</name>
<dbReference type="Proteomes" id="UP000002222">
    <property type="component" value="Chromosome"/>
</dbReference>